<protein>
    <submittedName>
        <fullName evidence="4">Putative NAD(P)H quinone oxidoreductase, PIG3 family</fullName>
    </submittedName>
</protein>
<feature type="domain" description="Enoyl reductase (ER)" evidence="3">
    <location>
        <begin position="10"/>
        <end position="323"/>
    </location>
</feature>
<dbReference type="InterPro" id="IPR011032">
    <property type="entry name" value="GroES-like_sf"/>
</dbReference>
<dbReference type="SUPFAM" id="SSF50129">
    <property type="entry name" value="GroES-like"/>
    <property type="match status" value="1"/>
</dbReference>
<dbReference type="PANTHER" id="PTHR48106">
    <property type="entry name" value="QUINONE OXIDOREDUCTASE PIG3-RELATED"/>
    <property type="match status" value="1"/>
</dbReference>
<evidence type="ECO:0000256" key="1">
    <source>
        <dbReference type="ARBA" id="ARBA00022857"/>
    </source>
</evidence>
<dbReference type="SMART" id="SM00829">
    <property type="entry name" value="PKS_ER"/>
    <property type="match status" value="1"/>
</dbReference>
<evidence type="ECO:0000313" key="4">
    <source>
        <dbReference type="EMBL" id="SHN08306.1"/>
    </source>
</evidence>
<dbReference type="STRING" id="388280.SAMN04488057_106121"/>
<dbReference type="NCBIfam" id="TIGR02824">
    <property type="entry name" value="quinone_pig3"/>
    <property type="match status" value="1"/>
</dbReference>
<dbReference type="CDD" id="cd05276">
    <property type="entry name" value="p53_inducible_oxidoreductase"/>
    <property type="match status" value="1"/>
</dbReference>
<organism evidence="4 5">
    <name type="scientific">Cyclobacterium lianum</name>
    <dbReference type="NCBI Taxonomy" id="388280"/>
    <lineage>
        <taxon>Bacteria</taxon>
        <taxon>Pseudomonadati</taxon>
        <taxon>Bacteroidota</taxon>
        <taxon>Cytophagia</taxon>
        <taxon>Cytophagales</taxon>
        <taxon>Cyclobacteriaceae</taxon>
        <taxon>Cyclobacterium</taxon>
    </lineage>
</organism>
<dbReference type="OrthoDB" id="9787435at2"/>
<keyword evidence="1" id="KW-0521">NADP</keyword>
<dbReference type="GO" id="GO:0070402">
    <property type="term" value="F:NADPH binding"/>
    <property type="evidence" value="ECO:0007669"/>
    <property type="project" value="TreeGrafter"/>
</dbReference>
<reference evidence="4 5" key="1">
    <citation type="submission" date="2016-11" db="EMBL/GenBank/DDBJ databases">
        <authorList>
            <person name="Jaros S."/>
            <person name="Januszkiewicz K."/>
            <person name="Wedrychowicz H."/>
        </authorList>
    </citation>
    <scope>NUCLEOTIDE SEQUENCE [LARGE SCALE GENOMIC DNA]</scope>
    <source>
        <strain evidence="4 5">CGMCC 1.6102</strain>
    </source>
</reference>
<dbReference type="GO" id="GO:0016651">
    <property type="term" value="F:oxidoreductase activity, acting on NAD(P)H"/>
    <property type="evidence" value="ECO:0007669"/>
    <property type="project" value="TreeGrafter"/>
</dbReference>
<dbReference type="EMBL" id="FRCY01000006">
    <property type="protein sequence ID" value="SHN08306.1"/>
    <property type="molecule type" value="Genomic_DNA"/>
</dbReference>
<dbReference type="InterPro" id="IPR036291">
    <property type="entry name" value="NAD(P)-bd_dom_sf"/>
</dbReference>
<proteinExistence type="predicted"/>
<gene>
    <name evidence="4" type="ORF">SAMN04488057_106121</name>
</gene>
<evidence type="ECO:0000313" key="5">
    <source>
        <dbReference type="Proteomes" id="UP000184513"/>
    </source>
</evidence>
<dbReference type="Pfam" id="PF08240">
    <property type="entry name" value="ADH_N"/>
    <property type="match status" value="1"/>
</dbReference>
<evidence type="ECO:0000256" key="2">
    <source>
        <dbReference type="ARBA" id="ARBA00023002"/>
    </source>
</evidence>
<accession>A0A1M7NWZ7</accession>
<dbReference type="AlphaFoldDB" id="A0A1M7NWZ7"/>
<dbReference type="InterPro" id="IPR020843">
    <property type="entry name" value="ER"/>
</dbReference>
<name>A0A1M7NWZ7_9BACT</name>
<dbReference type="Pfam" id="PF13602">
    <property type="entry name" value="ADH_zinc_N_2"/>
    <property type="match status" value="1"/>
</dbReference>
<evidence type="ECO:0000259" key="3">
    <source>
        <dbReference type="SMART" id="SM00829"/>
    </source>
</evidence>
<dbReference type="SUPFAM" id="SSF51735">
    <property type="entry name" value="NAD(P)-binding Rossmann-fold domains"/>
    <property type="match status" value="1"/>
</dbReference>
<dbReference type="InterPro" id="IPR013154">
    <property type="entry name" value="ADH-like_N"/>
</dbReference>
<dbReference type="RefSeq" id="WP_073094905.1">
    <property type="nucleotide sequence ID" value="NZ_FRCY01000006.1"/>
</dbReference>
<sequence>MKAVVVTKPGKPEVLQIEERNTPVPAAHEVLIRVRAAGVNRPDLAQRVGKYPAPDGVPADIPGLEVSGTIEALGETVKNWEIGDQVCALIAGGGYAEYAVAPASQCLTIPEGVSLEEAASLPETFFTVWNNMFYKGHFQAGDKVLVHGGSSGIGVAAIQMITALDGIVFTTAGTEEKCRICEHLGARIAVNYRKDDFEEKIREQTGSDGIDIILDMVGGAYTLKNIRLLANKGRLIMINAMQNKIGEVDLIRVMKKELVLTGSTLRPKSIAYKGQLATQLMGQIWPLFPDRIKPLVHTAFPLAEAYRAHELMESSTHIGKILLFA</sequence>
<dbReference type="PANTHER" id="PTHR48106:SF8">
    <property type="entry name" value="OS02G0805600 PROTEIN"/>
    <property type="match status" value="1"/>
</dbReference>
<dbReference type="Gene3D" id="3.40.50.720">
    <property type="entry name" value="NAD(P)-binding Rossmann-like Domain"/>
    <property type="match status" value="1"/>
</dbReference>
<keyword evidence="2" id="KW-0560">Oxidoreductase</keyword>
<dbReference type="InterPro" id="IPR014189">
    <property type="entry name" value="Quinone_OxRdtase_PIG3"/>
</dbReference>
<dbReference type="Gene3D" id="3.90.180.10">
    <property type="entry name" value="Medium-chain alcohol dehydrogenases, catalytic domain"/>
    <property type="match status" value="1"/>
</dbReference>
<keyword evidence="5" id="KW-1185">Reference proteome</keyword>
<dbReference type="Proteomes" id="UP000184513">
    <property type="component" value="Unassembled WGS sequence"/>
</dbReference>